<evidence type="ECO:0000313" key="4">
    <source>
        <dbReference type="Proteomes" id="UP000183567"/>
    </source>
</evidence>
<feature type="compositionally biased region" description="Polar residues" evidence="1">
    <location>
        <begin position="73"/>
        <end position="107"/>
    </location>
</feature>
<evidence type="ECO:0000256" key="1">
    <source>
        <dbReference type="SAM" id="MobiDB-lite"/>
    </source>
</evidence>
<dbReference type="OrthoDB" id="514777at2759"/>
<dbReference type="InterPro" id="IPR022745">
    <property type="entry name" value="eIF4G1_eIF4E-bd"/>
</dbReference>
<dbReference type="Proteomes" id="UP000183567">
    <property type="component" value="Unassembled WGS sequence"/>
</dbReference>
<feature type="region of interest" description="Disordered" evidence="1">
    <location>
        <begin position="60"/>
        <end position="143"/>
    </location>
</feature>
<dbReference type="EMBL" id="LVVM01002615">
    <property type="protein sequence ID" value="OJA16368.1"/>
    <property type="molecule type" value="Genomic_DNA"/>
</dbReference>
<evidence type="ECO:0000313" key="3">
    <source>
        <dbReference type="EMBL" id="OJA16368.1"/>
    </source>
</evidence>
<dbReference type="Gene3D" id="1.20.970.30">
    <property type="entry name" value="eIF4G, eIF4E-binding domain"/>
    <property type="match status" value="1"/>
</dbReference>
<dbReference type="STRING" id="180088.A0A1J8QSE4"/>
<dbReference type="Pfam" id="PF12152">
    <property type="entry name" value="eIF_4G1"/>
    <property type="match status" value="1"/>
</dbReference>
<protein>
    <recommendedName>
        <fullName evidence="2">Eukaryotic translation initiation factor 4G1 eIF4E-binding domain-containing protein</fullName>
    </recommendedName>
</protein>
<dbReference type="SUPFAM" id="SSF101489">
    <property type="entry name" value="Eukaryotic initiation factor 4f subunit eIF4g, eIF4e-binding domain"/>
    <property type="match status" value="1"/>
</dbReference>
<dbReference type="InterPro" id="IPR036211">
    <property type="entry name" value="eIF4G_eIF4E-bd_sf"/>
</dbReference>
<name>A0A1J8QSE4_9AGAM</name>
<evidence type="ECO:0000259" key="2">
    <source>
        <dbReference type="Pfam" id="PF12152"/>
    </source>
</evidence>
<accession>A0A1J8QSE4</accession>
<reference evidence="3 4" key="1">
    <citation type="submission" date="2016-03" db="EMBL/GenBank/DDBJ databases">
        <title>Comparative genomics of the ectomycorrhizal sister species Rhizopogon vinicolor and Rhizopogon vesiculosus (Basidiomycota: Boletales) reveals a divergence of the mating type B locus.</title>
        <authorList>
            <person name="Mujic A.B."/>
            <person name="Kuo A."/>
            <person name="Tritt A."/>
            <person name="Lipzen A."/>
            <person name="Chen C."/>
            <person name="Johnson J."/>
            <person name="Sharma A."/>
            <person name="Barry K."/>
            <person name="Grigoriev I.V."/>
            <person name="Spatafora J.W."/>
        </authorList>
    </citation>
    <scope>NUCLEOTIDE SEQUENCE [LARGE SCALE GENOMIC DNA]</scope>
    <source>
        <strain evidence="3 4">AM-OR11-056</strain>
    </source>
</reference>
<comment type="caution">
    <text evidence="3">The sequence shown here is derived from an EMBL/GenBank/DDBJ whole genome shotgun (WGS) entry which is preliminary data.</text>
</comment>
<gene>
    <name evidence="3" type="ORF">AZE42_13610</name>
</gene>
<dbReference type="AlphaFoldDB" id="A0A1J8QSE4"/>
<organism evidence="3 4">
    <name type="scientific">Rhizopogon vesiculosus</name>
    <dbReference type="NCBI Taxonomy" id="180088"/>
    <lineage>
        <taxon>Eukaryota</taxon>
        <taxon>Fungi</taxon>
        <taxon>Dikarya</taxon>
        <taxon>Basidiomycota</taxon>
        <taxon>Agaricomycotina</taxon>
        <taxon>Agaricomycetes</taxon>
        <taxon>Agaricomycetidae</taxon>
        <taxon>Boletales</taxon>
        <taxon>Suillineae</taxon>
        <taxon>Rhizopogonaceae</taxon>
        <taxon>Rhizopogon</taxon>
    </lineage>
</organism>
<keyword evidence="4" id="KW-1185">Reference proteome</keyword>
<proteinExistence type="predicted"/>
<feature type="domain" description="Eukaryotic translation initiation factor 4G1 eIF4E-binding" evidence="2">
    <location>
        <begin position="31"/>
        <end position="69"/>
    </location>
</feature>
<sequence>MRPQQGECSGALNPSILAKPHLLAQLPFFPLVTTRFIQNLNDVEYPEGINSPKVELNRNLRNGQFRYDRRASTETGKTPTQLPSQSAWARGPPQSNSSTAPSPRSQSPTPPHTAIAISHSRRPSALGQGVSVKDGVTIPRNNAGFVRPGLISSYHHHDQC</sequence>